<evidence type="ECO:0000256" key="3">
    <source>
        <dbReference type="SAM" id="Phobius"/>
    </source>
</evidence>
<keyword evidence="3" id="KW-0472">Membrane</keyword>
<keyword evidence="2" id="KW-0175">Coiled coil</keyword>
<dbReference type="InterPro" id="IPR016032">
    <property type="entry name" value="Sig_transdc_resp-reg_C-effctor"/>
</dbReference>
<dbReference type="Pfam" id="PF07495">
    <property type="entry name" value="Y_Y_Y"/>
    <property type="match status" value="1"/>
</dbReference>
<dbReference type="OrthoDB" id="1090267at2"/>
<protein>
    <recommendedName>
        <fullName evidence="5">HTH luxR-type domain-containing protein</fullName>
    </recommendedName>
</protein>
<accession>A0A399CWG0</accession>
<name>A0A399CWG0_9BACT</name>
<keyword evidence="7" id="KW-1185">Reference proteome</keyword>
<dbReference type="GO" id="GO:0006355">
    <property type="term" value="P:regulation of DNA-templated transcription"/>
    <property type="evidence" value="ECO:0007669"/>
    <property type="project" value="InterPro"/>
</dbReference>
<dbReference type="Gene3D" id="1.10.10.10">
    <property type="entry name" value="Winged helix-like DNA-binding domain superfamily/Winged helix DNA-binding domain"/>
    <property type="match status" value="1"/>
</dbReference>
<dbReference type="GO" id="GO:0000155">
    <property type="term" value="F:phosphorelay sensor kinase activity"/>
    <property type="evidence" value="ECO:0007669"/>
    <property type="project" value="TreeGrafter"/>
</dbReference>
<feature type="chain" id="PRO_5017301328" description="HTH luxR-type domain-containing protein" evidence="4">
    <location>
        <begin position="26"/>
        <end position="962"/>
    </location>
</feature>
<sequence length="962" mass="111997">MPDNYIMMRKAFLIILIFLSSFCLAQVKNIGSPNIRNYSKSEYNGSTQNWDIAQDQNGIMYFANNDGLLSFDGSQWNLTRVSFSSPLRSVLIDKNNNLFVGLINDFGIIIRENSKPPVFVSLKHLLPDEYQNFDDIWNIHEINDGMVFQCFKYLFIYKEGTIKVLEPQVDFHFSFQIKERLFIHEPESGIFELVDGKIVKLPFWDDYLEQDISAILETGNGQVLICTSANGIYKMEDEKMEPWDTPVNNFIKKNRLYSATSLPGNYFAFGTILNGLVIADGNGNIIQSINSRNGLQNNTILSLFVDRTQNLWLGLDNGIDYVEINSPLRFFNSENLGTGYCCTIFEGNLYLGTNQGLYVRPFDEFDNDHPFELVKNTAGQVWSLEVFDGELICGHNQGVFKVKGNTATKTRQTEGTWRFIQLNTKPEFLLGGCYNGLILFKEGDNGWNFYKKLEGFRESSRYIQQDKEGDIWIGHGGKGIFRVKLNDTNDSILQFIHYTKEYGLPSNTGNILLGYKKNMYASTDSGIFRFDKTTNRFVLSEEMNRIFNTSAKIKTLTEDEEGDIWYIADNESGIIRKNEDQTFTKITAPFKKLDNRYVNEFEFIYPYNTNNAFVGIDDGFAHYSAKVNKPYNETFSSIITKVEIQHMDSVVYLYEPETEEHFKFPFRKNSLRFHFAAPFFENEIPMQFSYFLEGFSEDWSPWSTHSYKDFTTLHEGNYQFKLKAKNSYGIESDISSFAFEILPPWHRSGIAYLVYILMFGLLVFLITKLILKRLERAKEQEKIRHQQEIRKQEEQHQREALVAEKEIIKLRNDKLRAEMIHRDKELANQTMGIVQKNKFMIKVNEDLNAIQDFVINETAKNRILSLKKRIKKEVDIKQQSQIFETYFDEVHEEFFKKLKERYPNLSPNDLRICAFIRMNLTTKEIATILNISYRGAEISRYRLRKKLELDRSANLSTFLSNI</sequence>
<dbReference type="InterPro" id="IPR036388">
    <property type="entry name" value="WH-like_DNA-bd_sf"/>
</dbReference>
<reference evidence="6 7" key="1">
    <citation type="journal article" date="2015" name="Int. J. Syst. Evol. Microbiol.">
        <title>Mariniphaga sediminis sp. nov., isolated from coastal sediment.</title>
        <authorList>
            <person name="Wang F.Q."/>
            <person name="Shen Q.Y."/>
            <person name="Chen G.J."/>
            <person name="Du Z.J."/>
        </authorList>
    </citation>
    <scope>NUCLEOTIDE SEQUENCE [LARGE SCALE GENOMIC DNA]</scope>
    <source>
        <strain evidence="6 7">SY21</strain>
    </source>
</reference>
<dbReference type="Gene3D" id="2.60.40.10">
    <property type="entry name" value="Immunoglobulins"/>
    <property type="match status" value="1"/>
</dbReference>
<evidence type="ECO:0000313" key="6">
    <source>
        <dbReference type="EMBL" id="RIH63308.1"/>
    </source>
</evidence>
<dbReference type="InterPro" id="IPR015943">
    <property type="entry name" value="WD40/YVTN_repeat-like_dom_sf"/>
</dbReference>
<feature type="transmembrane region" description="Helical" evidence="3">
    <location>
        <begin position="750"/>
        <end position="771"/>
    </location>
</feature>
<dbReference type="AlphaFoldDB" id="A0A399CWG0"/>
<evidence type="ECO:0000259" key="5">
    <source>
        <dbReference type="SMART" id="SM00421"/>
    </source>
</evidence>
<dbReference type="Proteomes" id="UP000266441">
    <property type="component" value="Unassembled WGS sequence"/>
</dbReference>
<feature type="signal peptide" evidence="4">
    <location>
        <begin position="1"/>
        <end position="25"/>
    </location>
</feature>
<gene>
    <name evidence="6" type="ORF">D1164_20170</name>
</gene>
<keyword evidence="3" id="KW-0812">Transmembrane</keyword>
<dbReference type="CDD" id="cd22249">
    <property type="entry name" value="UDM1_RNF168_RNF169-like"/>
    <property type="match status" value="1"/>
</dbReference>
<evidence type="ECO:0000256" key="1">
    <source>
        <dbReference type="ARBA" id="ARBA00022553"/>
    </source>
</evidence>
<dbReference type="GO" id="GO:0003677">
    <property type="term" value="F:DNA binding"/>
    <property type="evidence" value="ECO:0007669"/>
    <property type="project" value="InterPro"/>
</dbReference>
<dbReference type="SUPFAM" id="SSF63829">
    <property type="entry name" value="Calcium-dependent phosphotriesterase"/>
    <property type="match status" value="2"/>
</dbReference>
<comment type="caution">
    <text evidence="6">The sequence shown here is derived from an EMBL/GenBank/DDBJ whole genome shotgun (WGS) entry which is preliminary data.</text>
</comment>
<evidence type="ECO:0000256" key="2">
    <source>
        <dbReference type="SAM" id="Coils"/>
    </source>
</evidence>
<feature type="coiled-coil region" evidence="2">
    <location>
        <begin position="771"/>
        <end position="818"/>
    </location>
</feature>
<keyword evidence="4" id="KW-0732">Signal</keyword>
<dbReference type="PANTHER" id="PTHR43547">
    <property type="entry name" value="TWO-COMPONENT HISTIDINE KINASE"/>
    <property type="match status" value="1"/>
</dbReference>
<dbReference type="EMBL" id="QWET01000022">
    <property type="protein sequence ID" value="RIH63308.1"/>
    <property type="molecule type" value="Genomic_DNA"/>
</dbReference>
<proteinExistence type="predicted"/>
<dbReference type="SUPFAM" id="SSF46894">
    <property type="entry name" value="C-terminal effector domain of the bipartite response regulators"/>
    <property type="match status" value="1"/>
</dbReference>
<dbReference type="PANTHER" id="PTHR43547:SF2">
    <property type="entry name" value="HYBRID SIGNAL TRANSDUCTION HISTIDINE KINASE C"/>
    <property type="match status" value="1"/>
</dbReference>
<feature type="domain" description="HTH luxR-type" evidence="5">
    <location>
        <begin position="902"/>
        <end position="959"/>
    </location>
</feature>
<evidence type="ECO:0000256" key="4">
    <source>
        <dbReference type="SAM" id="SignalP"/>
    </source>
</evidence>
<dbReference type="InterPro" id="IPR011123">
    <property type="entry name" value="Y_Y_Y"/>
</dbReference>
<dbReference type="InterPro" id="IPR000792">
    <property type="entry name" value="Tscrpt_reg_LuxR_C"/>
</dbReference>
<dbReference type="Gene3D" id="2.130.10.10">
    <property type="entry name" value="YVTN repeat-like/Quinoprotein amine dehydrogenase"/>
    <property type="match status" value="2"/>
</dbReference>
<keyword evidence="1" id="KW-0597">Phosphoprotein</keyword>
<dbReference type="SMART" id="SM00421">
    <property type="entry name" value="HTH_LUXR"/>
    <property type="match status" value="1"/>
</dbReference>
<organism evidence="6 7">
    <name type="scientific">Mariniphaga sediminis</name>
    <dbReference type="NCBI Taxonomy" id="1628158"/>
    <lineage>
        <taxon>Bacteria</taxon>
        <taxon>Pseudomonadati</taxon>
        <taxon>Bacteroidota</taxon>
        <taxon>Bacteroidia</taxon>
        <taxon>Marinilabiliales</taxon>
        <taxon>Prolixibacteraceae</taxon>
        <taxon>Mariniphaga</taxon>
    </lineage>
</organism>
<keyword evidence="3" id="KW-1133">Transmembrane helix</keyword>
<dbReference type="InterPro" id="IPR013783">
    <property type="entry name" value="Ig-like_fold"/>
</dbReference>
<evidence type="ECO:0000313" key="7">
    <source>
        <dbReference type="Proteomes" id="UP000266441"/>
    </source>
</evidence>